<keyword evidence="5 10" id="KW-0547">Nucleotide-binding</keyword>
<dbReference type="EMBL" id="MU006102">
    <property type="protein sequence ID" value="KAF2836769.1"/>
    <property type="molecule type" value="Genomic_DNA"/>
</dbReference>
<dbReference type="OrthoDB" id="3176171at2759"/>
<dbReference type="InterPro" id="IPR027417">
    <property type="entry name" value="P-loop_NTPase"/>
</dbReference>
<dbReference type="FunFam" id="3.40.850.10:FF:000065">
    <property type="entry name" value="Kinesin-like protein"/>
    <property type="match status" value="1"/>
</dbReference>
<dbReference type="Proteomes" id="UP000799429">
    <property type="component" value="Unassembled WGS sequence"/>
</dbReference>
<feature type="region of interest" description="Disordered" evidence="13">
    <location>
        <begin position="1"/>
        <end position="155"/>
    </location>
</feature>
<dbReference type="PANTHER" id="PTHR47972">
    <property type="entry name" value="KINESIN-LIKE PROTEIN KLP-3"/>
    <property type="match status" value="1"/>
</dbReference>
<protein>
    <recommendedName>
        <fullName evidence="11">Kinesin-like protein</fullName>
    </recommendedName>
</protein>
<feature type="binding site" evidence="10">
    <location>
        <begin position="574"/>
        <end position="581"/>
    </location>
    <ligand>
        <name>ATP</name>
        <dbReference type="ChEBI" id="CHEBI:30616"/>
    </ligand>
</feature>
<dbReference type="InterPro" id="IPR019821">
    <property type="entry name" value="Kinesin_motor_CS"/>
</dbReference>
<reference evidence="15" key="1">
    <citation type="journal article" date="2020" name="Stud. Mycol.">
        <title>101 Dothideomycetes genomes: a test case for predicting lifestyles and emergence of pathogens.</title>
        <authorList>
            <person name="Haridas S."/>
            <person name="Albert R."/>
            <person name="Binder M."/>
            <person name="Bloem J."/>
            <person name="Labutti K."/>
            <person name="Salamov A."/>
            <person name="Andreopoulos B."/>
            <person name="Baker S."/>
            <person name="Barry K."/>
            <person name="Bills G."/>
            <person name="Bluhm B."/>
            <person name="Cannon C."/>
            <person name="Castanera R."/>
            <person name="Culley D."/>
            <person name="Daum C."/>
            <person name="Ezra D."/>
            <person name="Gonzalez J."/>
            <person name="Henrissat B."/>
            <person name="Kuo A."/>
            <person name="Liang C."/>
            <person name="Lipzen A."/>
            <person name="Lutzoni F."/>
            <person name="Magnuson J."/>
            <person name="Mondo S."/>
            <person name="Nolan M."/>
            <person name="Ohm R."/>
            <person name="Pangilinan J."/>
            <person name="Park H.-J."/>
            <person name="Ramirez L."/>
            <person name="Alfaro M."/>
            <person name="Sun H."/>
            <person name="Tritt A."/>
            <person name="Yoshinaga Y."/>
            <person name="Zwiers L.-H."/>
            <person name="Turgeon B."/>
            <person name="Goodwin S."/>
            <person name="Spatafora J."/>
            <person name="Crous P."/>
            <person name="Grigoriev I."/>
        </authorList>
    </citation>
    <scope>NUCLEOTIDE SEQUENCE</scope>
    <source>
        <strain evidence="15">CBS 101060</strain>
    </source>
</reference>
<dbReference type="Gene3D" id="3.40.850.10">
    <property type="entry name" value="Kinesin motor domain"/>
    <property type="match status" value="1"/>
</dbReference>
<keyword evidence="3" id="KW-0963">Cytoplasm</keyword>
<accession>A0A9P4S615</accession>
<evidence type="ECO:0000256" key="7">
    <source>
        <dbReference type="ARBA" id="ARBA00023054"/>
    </source>
</evidence>
<dbReference type="PROSITE" id="PS50067">
    <property type="entry name" value="KINESIN_MOTOR_2"/>
    <property type="match status" value="1"/>
</dbReference>
<dbReference type="PANTHER" id="PTHR47972:SF45">
    <property type="entry name" value="PROTEIN CLARET SEGREGATIONAL"/>
    <property type="match status" value="1"/>
</dbReference>
<feature type="compositionally biased region" description="Polar residues" evidence="13">
    <location>
        <begin position="1"/>
        <end position="10"/>
    </location>
</feature>
<keyword evidence="7 12" id="KW-0175">Coiled coil</keyword>
<comment type="subcellular location">
    <subcellularLocation>
        <location evidence="1">Cytoplasm</location>
        <location evidence="1">Cytoskeleton</location>
    </subcellularLocation>
</comment>
<feature type="domain" description="Kinesin motor" evidence="14">
    <location>
        <begin position="482"/>
        <end position="817"/>
    </location>
</feature>
<proteinExistence type="inferred from homology"/>
<dbReference type="SUPFAM" id="SSF52540">
    <property type="entry name" value="P-loop containing nucleoside triphosphate hydrolases"/>
    <property type="match status" value="1"/>
</dbReference>
<feature type="compositionally biased region" description="Low complexity" evidence="13">
    <location>
        <begin position="103"/>
        <end position="138"/>
    </location>
</feature>
<dbReference type="PRINTS" id="PR00380">
    <property type="entry name" value="KINESINHEAVY"/>
</dbReference>
<comment type="similarity">
    <text evidence="2">Belongs to the TRAFAC class myosin-kinesin ATPase superfamily. Kinesin family. KIN-14 subfamily.</text>
</comment>
<keyword evidence="6 10" id="KW-0067">ATP-binding</keyword>
<dbReference type="SMART" id="SM00129">
    <property type="entry name" value="KISc"/>
    <property type="match status" value="1"/>
</dbReference>
<evidence type="ECO:0000256" key="4">
    <source>
        <dbReference type="ARBA" id="ARBA00022701"/>
    </source>
</evidence>
<evidence type="ECO:0000256" key="6">
    <source>
        <dbReference type="ARBA" id="ARBA00022840"/>
    </source>
</evidence>
<gene>
    <name evidence="15" type="ORF">M501DRAFT_996438</name>
</gene>
<dbReference type="GO" id="GO:0005874">
    <property type="term" value="C:microtubule"/>
    <property type="evidence" value="ECO:0007669"/>
    <property type="project" value="UniProtKB-KW"/>
</dbReference>
<dbReference type="InterPro" id="IPR001752">
    <property type="entry name" value="Kinesin_motor_dom"/>
</dbReference>
<evidence type="ECO:0000259" key="14">
    <source>
        <dbReference type="PROSITE" id="PS50067"/>
    </source>
</evidence>
<feature type="region of interest" description="Disordered" evidence="13">
    <location>
        <begin position="290"/>
        <end position="312"/>
    </location>
</feature>
<organism evidence="15 16">
    <name type="scientific">Patellaria atrata CBS 101060</name>
    <dbReference type="NCBI Taxonomy" id="1346257"/>
    <lineage>
        <taxon>Eukaryota</taxon>
        <taxon>Fungi</taxon>
        <taxon>Dikarya</taxon>
        <taxon>Ascomycota</taxon>
        <taxon>Pezizomycotina</taxon>
        <taxon>Dothideomycetes</taxon>
        <taxon>Dothideomycetes incertae sedis</taxon>
        <taxon>Patellariales</taxon>
        <taxon>Patellariaceae</taxon>
        <taxon>Patellaria</taxon>
    </lineage>
</organism>
<dbReference type="GO" id="GO:0090307">
    <property type="term" value="P:mitotic spindle assembly"/>
    <property type="evidence" value="ECO:0007669"/>
    <property type="project" value="UniProtKB-ARBA"/>
</dbReference>
<dbReference type="GO" id="GO:0008017">
    <property type="term" value="F:microtubule binding"/>
    <property type="evidence" value="ECO:0007669"/>
    <property type="project" value="InterPro"/>
</dbReference>
<evidence type="ECO:0000256" key="1">
    <source>
        <dbReference type="ARBA" id="ARBA00004245"/>
    </source>
</evidence>
<dbReference type="GO" id="GO:0007018">
    <property type="term" value="P:microtubule-based movement"/>
    <property type="evidence" value="ECO:0007669"/>
    <property type="project" value="InterPro"/>
</dbReference>
<dbReference type="CDD" id="cd01366">
    <property type="entry name" value="KISc_C_terminal"/>
    <property type="match status" value="1"/>
</dbReference>
<evidence type="ECO:0000256" key="2">
    <source>
        <dbReference type="ARBA" id="ARBA00010899"/>
    </source>
</evidence>
<keyword evidence="8 10" id="KW-0505">Motor protein</keyword>
<dbReference type="Pfam" id="PF00225">
    <property type="entry name" value="Kinesin"/>
    <property type="match status" value="1"/>
</dbReference>
<comment type="caution">
    <text evidence="15">The sequence shown here is derived from an EMBL/GenBank/DDBJ whole genome shotgun (WGS) entry which is preliminary data.</text>
</comment>
<feature type="compositionally biased region" description="Polar residues" evidence="13">
    <location>
        <begin position="86"/>
        <end position="102"/>
    </location>
</feature>
<sequence>MDTSITNSPMRPTGIKPTKLPVPATAKPLGDISSSESNSRAAMPPPDRIGQKHKISGLQEPGPKKKILKDRAVEYNPKGPAPPSSRPTNSLGRSSTTAAQRNTSFASSTSSTTRVPSSSTTRTTSGSSFASSIGPGSRPASALQHNRTPHGNMFHNRSLSHAASVNGGSTTPMDAVAAANQQNGKKKAFDPDERLEKMEKVFGLFSSQIQESISGKSSWEEVISVYKARISELEELRVQLSQTNDRLRQDLEEVKGNLMTSNFTLEETRRTHTFDMDDLRRKHKNELEDIKDERRREAEKTEREASNEAERLTKNFQEQIDKLLKLHRDELSDLEKRLQEEVNGERSKRLLEVQEIATQLAVFRQTTEIDVTQKDREVQNVRNELHQVSSDLEREKQINSSLREKLTEASSSAITLDASMKAMKAKIDFLESDNQAQSQAFADLNRRMQEAIDAEAIAKEKLRNEETLRRKLHNQVQELKGNIRVFCRVRPVLGKESDEAAKISFPDTDKDSKEVTIQGPEQKTALGKVTATSNAFSFDRVFGPSSQNAEVFEEISQLVQSALDGYNVCIFCYGQTGSGKTHTMSTPIDGMIPRAVQQIYATAKDLEEKGWKYTMEGSFVEVYNENLNDLLGNANEFDKKKHEIRHDMQKMKTTITDITTVLLDSPEKVESILERASTNRSVAATKANERSSRSHSVFILKLIGENSITGERSEGTLNLVDLAGSERLGHSQATGERLKETQNINKSLSCLGDVIGALGQGKEGGHIPYRNSKLTYLLQFSLGGNSKTLMFVMISPLQAHLGETLTSLKFATKVHNTHIGTAKRQSKVKD</sequence>
<dbReference type="PROSITE" id="PS00411">
    <property type="entry name" value="KINESIN_MOTOR_1"/>
    <property type="match status" value="1"/>
</dbReference>
<dbReference type="GO" id="GO:0005524">
    <property type="term" value="F:ATP binding"/>
    <property type="evidence" value="ECO:0007669"/>
    <property type="project" value="UniProtKB-UniRule"/>
</dbReference>
<dbReference type="InterPro" id="IPR036961">
    <property type="entry name" value="Kinesin_motor_dom_sf"/>
</dbReference>
<evidence type="ECO:0000256" key="10">
    <source>
        <dbReference type="PROSITE-ProRule" id="PRU00283"/>
    </source>
</evidence>
<evidence type="ECO:0000256" key="8">
    <source>
        <dbReference type="ARBA" id="ARBA00023175"/>
    </source>
</evidence>
<name>A0A9P4S615_9PEZI</name>
<dbReference type="InterPro" id="IPR027640">
    <property type="entry name" value="Kinesin-like_fam"/>
</dbReference>
<evidence type="ECO:0000313" key="15">
    <source>
        <dbReference type="EMBL" id="KAF2836769.1"/>
    </source>
</evidence>
<keyword evidence="4 11" id="KW-0493">Microtubule</keyword>
<dbReference type="AlphaFoldDB" id="A0A9P4S615"/>
<dbReference type="GO" id="GO:0008569">
    <property type="term" value="F:minus-end-directed microtubule motor activity"/>
    <property type="evidence" value="ECO:0007669"/>
    <property type="project" value="UniProtKB-ARBA"/>
</dbReference>
<evidence type="ECO:0000256" key="5">
    <source>
        <dbReference type="ARBA" id="ARBA00022741"/>
    </source>
</evidence>
<keyword evidence="9" id="KW-0206">Cytoskeleton</keyword>
<feature type="coiled-coil region" evidence="12">
    <location>
        <begin position="378"/>
        <end position="482"/>
    </location>
</feature>
<evidence type="ECO:0000256" key="11">
    <source>
        <dbReference type="RuleBase" id="RU000394"/>
    </source>
</evidence>
<evidence type="ECO:0000256" key="12">
    <source>
        <dbReference type="SAM" id="Coils"/>
    </source>
</evidence>
<evidence type="ECO:0000313" key="16">
    <source>
        <dbReference type="Proteomes" id="UP000799429"/>
    </source>
</evidence>
<keyword evidence="16" id="KW-1185">Reference proteome</keyword>
<evidence type="ECO:0000256" key="13">
    <source>
        <dbReference type="SAM" id="MobiDB-lite"/>
    </source>
</evidence>
<evidence type="ECO:0000256" key="3">
    <source>
        <dbReference type="ARBA" id="ARBA00022490"/>
    </source>
</evidence>
<evidence type="ECO:0000256" key="9">
    <source>
        <dbReference type="ARBA" id="ARBA00023212"/>
    </source>
</evidence>